<dbReference type="RefSeq" id="WP_171259730.1">
    <property type="nucleotide sequence ID" value="NZ_BAABKJ010000012.1"/>
</dbReference>
<accession>A0A1G6PVT1</accession>
<dbReference type="Proteomes" id="UP000243468">
    <property type="component" value="Unassembled WGS sequence"/>
</dbReference>
<dbReference type="EMBL" id="FMYO01000015">
    <property type="protein sequence ID" value="SDC83475.1"/>
    <property type="molecule type" value="Genomic_DNA"/>
</dbReference>
<evidence type="ECO:0000313" key="2">
    <source>
        <dbReference type="Proteomes" id="UP000243468"/>
    </source>
</evidence>
<name>A0A1G6PVT1_9GAMM</name>
<protein>
    <submittedName>
        <fullName evidence="1">Uncharacterized protein</fullName>
    </submittedName>
</protein>
<reference evidence="2" key="1">
    <citation type="submission" date="2016-09" db="EMBL/GenBank/DDBJ databases">
        <authorList>
            <person name="Varghese N."/>
            <person name="Submissions S."/>
        </authorList>
    </citation>
    <scope>NUCLEOTIDE SEQUENCE [LARGE SCALE GENOMIC DNA]</scope>
    <source>
        <strain evidence="2">ANC 4667</strain>
    </source>
</reference>
<proteinExistence type="predicted"/>
<evidence type="ECO:0000313" key="1">
    <source>
        <dbReference type="EMBL" id="SDC83475.1"/>
    </source>
</evidence>
<organism evidence="1 2">
    <name type="scientific">Acinetobacter kookii</name>
    <dbReference type="NCBI Taxonomy" id="1226327"/>
    <lineage>
        <taxon>Bacteria</taxon>
        <taxon>Pseudomonadati</taxon>
        <taxon>Pseudomonadota</taxon>
        <taxon>Gammaproteobacteria</taxon>
        <taxon>Moraxellales</taxon>
        <taxon>Moraxellaceae</taxon>
        <taxon>Acinetobacter</taxon>
    </lineage>
</organism>
<sequence length="48" mass="5454">MDATRFPSLALHFKAVLKTGSGCRVWETKGFSCGLKIYFEILILTFQK</sequence>
<gene>
    <name evidence="1" type="ORF">SAMN05421732_11524</name>
</gene>
<dbReference type="AlphaFoldDB" id="A0A1G6PVT1"/>
<keyword evidence="2" id="KW-1185">Reference proteome</keyword>